<dbReference type="GO" id="GO:0046872">
    <property type="term" value="F:metal ion binding"/>
    <property type="evidence" value="ECO:0007669"/>
    <property type="project" value="UniProtKB-UniRule"/>
</dbReference>
<dbReference type="GO" id="GO:0008253">
    <property type="term" value="F:5'-nucleotidase activity"/>
    <property type="evidence" value="ECO:0007669"/>
    <property type="project" value="UniProtKB-UniRule"/>
</dbReference>
<dbReference type="NCBIfam" id="NF001490">
    <property type="entry name" value="PRK00346.1-4"/>
    <property type="match status" value="1"/>
</dbReference>
<dbReference type="InterPro" id="IPR036523">
    <property type="entry name" value="SurE-like_sf"/>
</dbReference>
<evidence type="ECO:0000256" key="1">
    <source>
        <dbReference type="ARBA" id="ARBA00000815"/>
    </source>
</evidence>
<keyword evidence="6 9" id="KW-0479">Metal-binding</keyword>
<dbReference type="STRING" id="716544.wcw_0879"/>
<keyword evidence="5 9" id="KW-0963">Cytoplasm</keyword>
<feature type="domain" description="Survival protein SurE-like phosphatase/nucleotidase" evidence="10">
    <location>
        <begin position="5"/>
        <end position="189"/>
    </location>
</feature>
<protein>
    <recommendedName>
        <fullName evidence="9">5'-nucleotidase SurE</fullName>
        <ecNumber evidence="9">3.1.3.5</ecNumber>
    </recommendedName>
    <alternativeName>
        <fullName evidence="9">Nucleoside 5'-monophosphate phosphohydrolase</fullName>
    </alternativeName>
</protein>
<dbReference type="GO" id="GO:0005737">
    <property type="term" value="C:cytoplasm"/>
    <property type="evidence" value="ECO:0007669"/>
    <property type="project" value="UniProtKB-SubCell"/>
</dbReference>
<dbReference type="Pfam" id="PF01975">
    <property type="entry name" value="SurE"/>
    <property type="match status" value="1"/>
</dbReference>
<dbReference type="EC" id="3.1.3.5" evidence="9"/>
<keyword evidence="8 9" id="KW-0378">Hydrolase</keyword>
<feature type="binding site" evidence="9">
    <location>
        <position position="41"/>
    </location>
    <ligand>
        <name>a divalent metal cation</name>
        <dbReference type="ChEBI" id="CHEBI:60240"/>
    </ligand>
</feature>
<dbReference type="KEGG" id="wch:wcw_0879"/>
<dbReference type="HAMAP" id="MF_00060">
    <property type="entry name" value="SurE"/>
    <property type="match status" value="1"/>
</dbReference>
<evidence type="ECO:0000256" key="5">
    <source>
        <dbReference type="ARBA" id="ARBA00022490"/>
    </source>
</evidence>
<keyword evidence="7 9" id="KW-0547">Nucleotide-binding</keyword>
<comment type="catalytic activity">
    <reaction evidence="1 9">
        <text>a ribonucleoside 5'-phosphate + H2O = a ribonucleoside + phosphate</text>
        <dbReference type="Rhea" id="RHEA:12484"/>
        <dbReference type="ChEBI" id="CHEBI:15377"/>
        <dbReference type="ChEBI" id="CHEBI:18254"/>
        <dbReference type="ChEBI" id="CHEBI:43474"/>
        <dbReference type="ChEBI" id="CHEBI:58043"/>
        <dbReference type="EC" id="3.1.3.5"/>
    </reaction>
</comment>
<dbReference type="Gene3D" id="3.40.1210.10">
    <property type="entry name" value="Survival protein SurE-like phosphatase/nucleotidase"/>
    <property type="match status" value="1"/>
</dbReference>
<evidence type="ECO:0000256" key="8">
    <source>
        <dbReference type="ARBA" id="ARBA00022801"/>
    </source>
</evidence>
<feature type="binding site" evidence="9">
    <location>
        <position position="11"/>
    </location>
    <ligand>
        <name>a divalent metal cation</name>
        <dbReference type="ChEBI" id="CHEBI:60240"/>
    </ligand>
</feature>
<evidence type="ECO:0000256" key="3">
    <source>
        <dbReference type="ARBA" id="ARBA00004496"/>
    </source>
</evidence>
<comment type="subcellular location">
    <subcellularLocation>
        <location evidence="3 9">Cytoplasm</location>
    </subcellularLocation>
</comment>
<gene>
    <name evidence="9 11" type="primary">surE</name>
    <name evidence="11" type="ordered locus">wcw_0879</name>
</gene>
<dbReference type="PANTHER" id="PTHR30457">
    <property type="entry name" value="5'-NUCLEOTIDASE SURE"/>
    <property type="match status" value="1"/>
</dbReference>
<dbReference type="FunFam" id="3.40.1210.10:FF:000001">
    <property type="entry name" value="5'/3'-nucleotidase SurE"/>
    <property type="match status" value="1"/>
</dbReference>
<dbReference type="SUPFAM" id="SSF64167">
    <property type="entry name" value="SurE-like"/>
    <property type="match status" value="1"/>
</dbReference>
<dbReference type="Proteomes" id="UP000001505">
    <property type="component" value="Chromosome"/>
</dbReference>
<dbReference type="RefSeq" id="WP_013181957.1">
    <property type="nucleotide sequence ID" value="NC_014225.1"/>
</dbReference>
<comment type="similarity">
    <text evidence="4 9">Belongs to the SurE nucleotidase family.</text>
</comment>
<dbReference type="eggNOG" id="COG0496">
    <property type="taxonomic scope" value="Bacteria"/>
</dbReference>
<keyword evidence="12" id="KW-1185">Reference proteome</keyword>
<name>D6YVT2_WADCW</name>
<feature type="binding site" evidence="9">
    <location>
        <position position="10"/>
    </location>
    <ligand>
        <name>a divalent metal cation</name>
        <dbReference type="ChEBI" id="CHEBI:60240"/>
    </ligand>
</feature>
<dbReference type="HOGENOM" id="CLU_045192_1_0_0"/>
<comment type="cofactor">
    <cofactor evidence="2">
        <name>Mg(2+)</name>
        <dbReference type="ChEBI" id="CHEBI:18420"/>
    </cofactor>
</comment>
<dbReference type="AlphaFoldDB" id="D6YVT2"/>
<dbReference type="NCBIfam" id="TIGR00087">
    <property type="entry name" value="surE"/>
    <property type="match status" value="1"/>
</dbReference>
<evidence type="ECO:0000259" key="10">
    <source>
        <dbReference type="Pfam" id="PF01975"/>
    </source>
</evidence>
<dbReference type="OrthoDB" id="9780815at2"/>
<comment type="function">
    <text evidence="9">Nucleotidase that shows phosphatase activity on nucleoside 5'-monophosphates.</text>
</comment>
<evidence type="ECO:0000313" key="11">
    <source>
        <dbReference type="EMBL" id="ADI38243.1"/>
    </source>
</evidence>
<accession>D6YVT2</accession>
<comment type="cofactor">
    <cofactor evidence="9">
        <name>a divalent metal cation</name>
        <dbReference type="ChEBI" id="CHEBI:60240"/>
    </cofactor>
    <text evidence="9">Binds 1 divalent metal cation per subunit.</text>
</comment>
<dbReference type="PANTHER" id="PTHR30457:SF0">
    <property type="entry name" value="PHOSPHATASE, PUTATIVE (AFU_ORTHOLOGUE AFUA_4G01070)-RELATED"/>
    <property type="match status" value="1"/>
</dbReference>
<reference evidence="11 12" key="1">
    <citation type="journal article" date="2010" name="PLoS ONE">
        <title>The Waddlia genome: a window into chlamydial biology.</title>
        <authorList>
            <person name="Bertelli C."/>
            <person name="Collyn F."/>
            <person name="Croxatto A."/>
            <person name="Ruckert C."/>
            <person name="Polkinghorne A."/>
            <person name="Kebbi-Beghdadi C."/>
            <person name="Goesmann A."/>
            <person name="Vaughan L."/>
            <person name="Greub G."/>
        </authorList>
    </citation>
    <scope>NUCLEOTIDE SEQUENCE [LARGE SCALE GENOMIC DNA]</scope>
    <source>
        <strain evidence="12">ATCC VR-1470 / WSU 86-1044</strain>
    </source>
</reference>
<feature type="binding site" evidence="9">
    <location>
        <position position="97"/>
    </location>
    <ligand>
        <name>a divalent metal cation</name>
        <dbReference type="ChEBI" id="CHEBI:60240"/>
    </ligand>
</feature>
<evidence type="ECO:0000256" key="4">
    <source>
        <dbReference type="ARBA" id="ARBA00011062"/>
    </source>
</evidence>
<dbReference type="InterPro" id="IPR030048">
    <property type="entry name" value="SurE"/>
</dbReference>
<evidence type="ECO:0000313" key="12">
    <source>
        <dbReference type="Proteomes" id="UP000001505"/>
    </source>
</evidence>
<evidence type="ECO:0000256" key="2">
    <source>
        <dbReference type="ARBA" id="ARBA00001946"/>
    </source>
</evidence>
<dbReference type="EMBL" id="CP001928">
    <property type="protein sequence ID" value="ADI38243.1"/>
    <property type="molecule type" value="Genomic_DNA"/>
</dbReference>
<evidence type="ECO:0000256" key="7">
    <source>
        <dbReference type="ARBA" id="ARBA00022741"/>
    </source>
</evidence>
<dbReference type="GO" id="GO:0000166">
    <property type="term" value="F:nucleotide binding"/>
    <property type="evidence" value="ECO:0007669"/>
    <property type="project" value="UniProtKB-KW"/>
</dbReference>
<organism evidence="11 12">
    <name type="scientific">Waddlia chondrophila (strain ATCC VR-1470 / WSU 86-1044)</name>
    <dbReference type="NCBI Taxonomy" id="716544"/>
    <lineage>
        <taxon>Bacteria</taxon>
        <taxon>Pseudomonadati</taxon>
        <taxon>Chlamydiota</taxon>
        <taxon>Chlamydiia</taxon>
        <taxon>Parachlamydiales</taxon>
        <taxon>Waddliaceae</taxon>
        <taxon>Waddlia</taxon>
    </lineage>
</organism>
<evidence type="ECO:0000256" key="6">
    <source>
        <dbReference type="ARBA" id="ARBA00022723"/>
    </source>
</evidence>
<proteinExistence type="inferred from homology"/>
<dbReference type="InterPro" id="IPR002828">
    <property type="entry name" value="SurE-like_Pase/nucleotidase"/>
</dbReference>
<sequence length="266" mass="29999">MKPKVLITNDDGINAPGIRHLWQALKDIADATVVAPMQEQSATSLSITLRQPLMIQKQMWNGEENIYSVTGTPADCVKMGISVILEAKPDIVVSGINRGTNAGRNLLYSGTVAGCIEAALHGLPAIAFSCLDYQETDYITAQKHVPAIFSHILKDPLPKGSLLNVNFPSKKVEKIKGYKMTRQGKGYWRENPEKRSHPAENHTYYWLGARLEQFEEPEDSDVRWLKNGYITAVPVHVDELTDHEQLRLRRDRFENIFTEEAQQFLV</sequence>
<evidence type="ECO:0000256" key="9">
    <source>
        <dbReference type="HAMAP-Rule" id="MF_00060"/>
    </source>
</evidence>